<evidence type="ECO:0000313" key="3">
    <source>
        <dbReference type="Proteomes" id="UP000741013"/>
    </source>
</evidence>
<feature type="domain" description="Trypsin-co-occurring" evidence="1">
    <location>
        <begin position="24"/>
        <end position="113"/>
    </location>
</feature>
<gene>
    <name evidence="2" type="ORF">JOM49_006022</name>
</gene>
<dbReference type="EMBL" id="JAGGMS010000001">
    <property type="protein sequence ID" value="MBP2184496.1"/>
    <property type="molecule type" value="Genomic_DNA"/>
</dbReference>
<evidence type="ECO:0000259" key="1">
    <source>
        <dbReference type="Pfam" id="PF19493"/>
    </source>
</evidence>
<name>A0ABS4Q0X0_9PSEU</name>
<protein>
    <recommendedName>
        <fullName evidence="1">Trypsin-co-occurring domain-containing protein</fullName>
    </recommendedName>
</protein>
<keyword evidence="3" id="KW-1185">Reference proteome</keyword>
<dbReference type="Pfam" id="PF19493">
    <property type="entry name" value="Trypco1"/>
    <property type="match status" value="1"/>
</dbReference>
<accession>A0ABS4Q0X0</accession>
<proteinExistence type="predicted"/>
<reference evidence="2 3" key="1">
    <citation type="submission" date="2021-03" db="EMBL/GenBank/DDBJ databases">
        <title>Sequencing the genomes of 1000 actinobacteria strains.</title>
        <authorList>
            <person name="Klenk H.-P."/>
        </authorList>
    </citation>
    <scope>NUCLEOTIDE SEQUENCE [LARGE SCALE GENOMIC DNA]</scope>
    <source>
        <strain evidence="2 3">DSM 45510</strain>
    </source>
</reference>
<dbReference type="RefSeq" id="WP_209667503.1">
    <property type="nucleotide sequence ID" value="NZ_JAGGMS010000001.1"/>
</dbReference>
<dbReference type="NCBIfam" id="NF041216">
    <property type="entry name" value="CU044_2847_fam"/>
    <property type="match status" value="1"/>
</dbReference>
<organism evidence="2 3">
    <name type="scientific">Amycolatopsis magusensis</name>
    <dbReference type="NCBI Taxonomy" id="882444"/>
    <lineage>
        <taxon>Bacteria</taxon>
        <taxon>Bacillati</taxon>
        <taxon>Actinomycetota</taxon>
        <taxon>Actinomycetes</taxon>
        <taxon>Pseudonocardiales</taxon>
        <taxon>Pseudonocardiaceae</taxon>
        <taxon>Amycolatopsis</taxon>
    </lineage>
</organism>
<dbReference type="InterPro" id="IPR045794">
    <property type="entry name" value="Trypco1"/>
</dbReference>
<dbReference type="Proteomes" id="UP000741013">
    <property type="component" value="Unassembled WGS sequence"/>
</dbReference>
<evidence type="ECO:0000313" key="2">
    <source>
        <dbReference type="EMBL" id="MBP2184496.1"/>
    </source>
</evidence>
<sequence>MGEAPVEHEAEFDHSAYLPVEVAGQQVYLEARPVGDDEEEVASRAFAFPEFTASLTALTQSVTDAVLDGFERAKPSKLTMEFGCEVGVESGKLTAILVKGTGKANIKVTMEWSPPS</sequence>
<comment type="caution">
    <text evidence="2">The sequence shown here is derived from an EMBL/GenBank/DDBJ whole genome shotgun (WGS) entry which is preliminary data.</text>
</comment>